<reference evidence="2 3" key="2">
    <citation type="submission" date="2024-07" db="EMBL/GenBank/DDBJ databases">
        <authorList>
            <person name="Akdeniz Z."/>
        </authorList>
    </citation>
    <scope>NUCLEOTIDE SEQUENCE [LARGE SCALE GENOMIC DNA]</scope>
</reference>
<evidence type="ECO:0000313" key="1">
    <source>
        <dbReference type="EMBL" id="CAI9937966.1"/>
    </source>
</evidence>
<dbReference type="AlphaFoldDB" id="A0AA86PFG3"/>
<evidence type="ECO:0000313" key="3">
    <source>
        <dbReference type="Proteomes" id="UP001642409"/>
    </source>
</evidence>
<dbReference type="Proteomes" id="UP001642409">
    <property type="component" value="Unassembled WGS sequence"/>
</dbReference>
<dbReference type="EMBL" id="CATOUU010000653">
    <property type="protein sequence ID" value="CAI9937966.1"/>
    <property type="molecule type" value="Genomic_DNA"/>
</dbReference>
<gene>
    <name evidence="2" type="ORF">HINF_LOCUS24377</name>
    <name evidence="1" type="ORF">HINF_LOCUS25611</name>
</gene>
<proteinExistence type="predicted"/>
<organism evidence="1">
    <name type="scientific">Hexamita inflata</name>
    <dbReference type="NCBI Taxonomy" id="28002"/>
    <lineage>
        <taxon>Eukaryota</taxon>
        <taxon>Metamonada</taxon>
        <taxon>Diplomonadida</taxon>
        <taxon>Hexamitidae</taxon>
        <taxon>Hexamitinae</taxon>
        <taxon>Hexamita</taxon>
    </lineage>
</organism>
<dbReference type="EMBL" id="CAXDID020000071">
    <property type="protein sequence ID" value="CAL6014666.1"/>
    <property type="molecule type" value="Genomic_DNA"/>
</dbReference>
<evidence type="ECO:0000313" key="2">
    <source>
        <dbReference type="EMBL" id="CAL6014666.1"/>
    </source>
</evidence>
<protein>
    <submittedName>
        <fullName evidence="2">Hypothetical_protein</fullName>
    </submittedName>
</protein>
<reference evidence="1" key="1">
    <citation type="submission" date="2023-06" db="EMBL/GenBank/DDBJ databases">
        <authorList>
            <person name="Kurt Z."/>
        </authorList>
    </citation>
    <scope>NUCLEOTIDE SEQUENCE</scope>
</reference>
<sequence>MFKCKSESLGSRCHQSNQIHSKNSSRLNYFLLGPWRQRVSQRLSSSNLTNCRSILTYFWHVTIYVCIIQYKYSLEVFFVIRGAQPQVLKKQIQSLQSKSSGFLNQHIWESQTAYYQITEALAVQTCGFNDNIEGTLNDQSVKNSQNVPSLKYLNAKNVFKLFFQKLLICYLSLQIDNQNKILKFRVRKISLEFQSIYILLQTSLNDFSEQSRKEWVIVSSIPELYVTFAEANGILSLIVMKAKQSSSNSNLLNLRRRKSSTIISELCIIKTPTNIIYEHTKLLTHQLLVRGHRLNDVPYKEQCGRLVIEQIFDKCHAFF</sequence>
<name>A0AA86PFG3_9EUKA</name>
<comment type="caution">
    <text evidence="1">The sequence shown here is derived from an EMBL/GenBank/DDBJ whole genome shotgun (WGS) entry which is preliminary data.</text>
</comment>
<accession>A0AA86PFG3</accession>
<keyword evidence="3" id="KW-1185">Reference proteome</keyword>